<keyword evidence="4" id="KW-0862">Zinc</keyword>
<dbReference type="GO" id="GO:0047789">
    <property type="term" value="F:creatininase activity"/>
    <property type="evidence" value="ECO:0007669"/>
    <property type="project" value="UniProtKB-EC"/>
</dbReference>
<accession>A0A840NXI4</accession>
<reference evidence="7 8" key="1">
    <citation type="submission" date="2020-08" db="EMBL/GenBank/DDBJ databases">
        <title>Genomic Encyclopedia of Type Strains, Phase IV (KMG-IV): sequencing the most valuable type-strain genomes for metagenomic binning, comparative biology and taxonomic classification.</title>
        <authorList>
            <person name="Goeker M."/>
        </authorList>
    </citation>
    <scope>NUCLEOTIDE SEQUENCE [LARGE SCALE GENOMIC DNA]</scope>
    <source>
        <strain evidence="7 8">DSM 45615</strain>
    </source>
</reference>
<evidence type="ECO:0000256" key="2">
    <source>
        <dbReference type="ARBA" id="ARBA00022723"/>
    </source>
</evidence>
<dbReference type="RefSeq" id="WP_185050515.1">
    <property type="nucleotide sequence ID" value="NZ_BAABIX010000001.1"/>
</dbReference>
<gene>
    <name evidence="7" type="ORF">HNP84_003290</name>
</gene>
<comment type="cofactor">
    <cofactor evidence="1">
        <name>Zn(2+)</name>
        <dbReference type="ChEBI" id="CHEBI:29105"/>
    </cofactor>
</comment>
<evidence type="ECO:0000256" key="6">
    <source>
        <dbReference type="SAM" id="MobiDB-lite"/>
    </source>
</evidence>
<evidence type="ECO:0000256" key="1">
    <source>
        <dbReference type="ARBA" id="ARBA00001947"/>
    </source>
</evidence>
<dbReference type="Gene3D" id="3.40.50.10310">
    <property type="entry name" value="Creatininase"/>
    <property type="match status" value="1"/>
</dbReference>
<evidence type="ECO:0000256" key="3">
    <source>
        <dbReference type="ARBA" id="ARBA00022801"/>
    </source>
</evidence>
<dbReference type="PANTHER" id="PTHR35005:SF1">
    <property type="entry name" value="2-AMINO-5-FORMYLAMINO-6-RIBOSYLAMINOPYRIMIDIN-4(3H)-ONE 5'-MONOPHOSPHATE DEFORMYLASE"/>
    <property type="match status" value="1"/>
</dbReference>
<evidence type="ECO:0000313" key="8">
    <source>
        <dbReference type="Proteomes" id="UP000578449"/>
    </source>
</evidence>
<dbReference type="GO" id="GO:0016811">
    <property type="term" value="F:hydrolase activity, acting on carbon-nitrogen (but not peptide) bonds, in linear amides"/>
    <property type="evidence" value="ECO:0007669"/>
    <property type="project" value="TreeGrafter"/>
</dbReference>
<name>A0A840NXI4_9ACTN</name>
<comment type="caution">
    <text evidence="7">The sequence shown here is derived from an EMBL/GenBank/DDBJ whole genome shotgun (WGS) entry which is preliminary data.</text>
</comment>
<dbReference type="EMBL" id="JACHGN010000006">
    <property type="protein sequence ID" value="MBB5133564.1"/>
    <property type="molecule type" value="Genomic_DNA"/>
</dbReference>
<feature type="compositionally biased region" description="Low complexity" evidence="6">
    <location>
        <begin position="191"/>
        <end position="207"/>
    </location>
</feature>
<dbReference type="InterPro" id="IPR024087">
    <property type="entry name" value="Creatininase-like_sf"/>
</dbReference>
<dbReference type="InterPro" id="IPR003785">
    <property type="entry name" value="Creatininase/forma_Hydrolase"/>
</dbReference>
<dbReference type="SUPFAM" id="SSF102215">
    <property type="entry name" value="Creatininase"/>
    <property type="match status" value="1"/>
</dbReference>
<organism evidence="7 8">
    <name type="scientific">Thermocatellispora tengchongensis</name>
    <dbReference type="NCBI Taxonomy" id="1073253"/>
    <lineage>
        <taxon>Bacteria</taxon>
        <taxon>Bacillati</taxon>
        <taxon>Actinomycetota</taxon>
        <taxon>Actinomycetes</taxon>
        <taxon>Streptosporangiales</taxon>
        <taxon>Streptosporangiaceae</taxon>
        <taxon>Thermocatellispora</taxon>
    </lineage>
</organism>
<dbReference type="PANTHER" id="PTHR35005">
    <property type="entry name" value="3-DEHYDRO-SCYLLO-INOSOSE HYDROLASE"/>
    <property type="match status" value="1"/>
</dbReference>
<dbReference type="AlphaFoldDB" id="A0A840NXI4"/>
<dbReference type="GO" id="GO:0046872">
    <property type="term" value="F:metal ion binding"/>
    <property type="evidence" value="ECO:0007669"/>
    <property type="project" value="UniProtKB-KW"/>
</dbReference>
<evidence type="ECO:0000256" key="4">
    <source>
        <dbReference type="ARBA" id="ARBA00022833"/>
    </source>
</evidence>
<keyword evidence="2" id="KW-0479">Metal-binding</keyword>
<dbReference type="EC" id="3.5.2.10" evidence="7"/>
<dbReference type="Proteomes" id="UP000578449">
    <property type="component" value="Unassembled WGS sequence"/>
</dbReference>
<keyword evidence="3 7" id="KW-0378">Hydrolase</keyword>
<proteinExistence type="inferred from homology"/>
<comment type="similarity">
    <text evidence="5">Belongs to the creatininase superfamily.</text>
</comment>
<feature type="region of interest" description="Disordered" evidence="6">
    <location>
        <begin position="182"/>
        <end position="216"/>
    </location>
</feature>
<sequence length="267" mass="27562">MRSHVLGDLTSAELTGLPPGATLVIPVGATEQHGPRLPVRTDAVVSEQVALRAAAEAGPGVLVAPVLAYGSSHHHLPYPGTLSLRGRTLLAVLADLIDSAARTGFHRIVVFNGHGGNDDLIRQAARDAVLDHEITVAAASYWTLGGERLAELARAAGIHHVPGHAGAFEAALLLGLGIEPVGSPPWPQSPQGPQSPHSPGSSGSSAPPADPPPPVERAFVAEHGWVARIDGTTDPVAPATPEAGRRLLDHLVHEFAAFLTAFSARPA</sequence>
<keyword evidence="8" id="KW-1185">Reference proteome</keyword>
<evidence type="ECO:0000313" key="7">
    <source>
        <dbReference type="EMBL" id="MBB5133564.1"/>
    </source>
</evidence>
<dbReference type="GO" id="GO:0009231">
    <property type="term" value="P:riboflavin biosynthetic process"/>
    <property type="evidence" value="ECO:0007669"/>
    <property type="project" value="TreeGrafter"/>
</dbReference>
<evidence type="ECO:0000256" key="5">
    <source>
        <dbReference type="ARBA" id="ARBA00024029"/>
    </source>
</evidence>
<dbReference type="Pfam" id="PF02633">
    <property type="entry name" value="Creatininase"/>
    <property type="match status" value="1"/>
</dbReference>
<protein>
    <submittedName>
        <fullName evidence="7">Creatinine amidohydrolase</fullName>
        <ecNumber evidence="7">3.5.2.10</ecNumber>
    </submittedName>
</protein>